<reference evidence="2 3" key="1">
    <citation type="submission" date="2006-03" db="EMBL/GenBank/DDBJ databases">
        <authorList>
            <person name="Pinhassi J."/>
            <person name="Pedros-Alio C."/>
            <person name="Ferriera S."/>
            <person name="Johnson J."/>
            <person name="Kravitz S."/>
            <person name="Halpern A."/>
            <person name="Remington K."/>
            <person name="Beeson K."/>
            <person name="Tran B."/>
            <person name="Rogers Y.-H."/>
            <person name="Friedman R."/>
            <person name="Venter J.C."/>
        </authorList>
    </citation>
    <scope>NUCLEOTIDE SEQUENCE [LARGE SCALE GENOMIC DNA]</scope>
    <source>
        <strain evidence="2 3">RED65</strain>
    </source>
</reference>
<organism evidence="2 3">
    <name type="scientific">Bermanella marisrubri</name>
    <dbReference type="NCBI Taxonomy" id="207949"/>
    <lineage>
        <taxon>Bacteria</taxon>
        <taxon>Pseudomonadati</taxon>
        <taxon>Pseudomonadota</taxon>
        <taxon>Gammaproteobacteria</taxon>
        <taxon>Oceanospirillales</taxon>
        <taxon>Oceanospirillaceae</taxon>
        <taxon>Bermanella</taxon>
    </lineage>
</organism>
<dbReference type="STRING" id="207949.RED65_12857"/>
<dbReference type="Proteomes" id="UP000004263">
    <property type="component" value="Unassembled WGS sequence"/>
</dbReference>
<evidence type="ECO:0000256" key="1">
    <source>
        <dbReference type="SAM" id="MobiDB-lite"/>
    </source>
</evidence>
<feature type="region of interest" description="Disordered" evidence="1">
    <location>
        <begin position="42"/>
        <end position="67"/>
    </location>
</feature>
<feature type="compositionally biased region" description="Low complexity" evidence="1">
    <location>
        <begin position="45"/>
        <end position="67"/>
    </location>
</feature>
<proteinExistence type="predicted"/>
<evidence type="ECO:0000313" key="2">
    <source>
        <dbReference type="EMBL" id="EAT11317.1"/>
    </source>
</evidence>
<dbReference type="AlphaFoldDB" id="Q1MZE9"/>
<sequence>MIIKLSKDELFVNTIYRFTGVFALPMCFALSSQAGTLDDLERNGTQAQSKNTSSSSQSTSKKASTDSHSSAISEAIAEIVFKTTIKLAEYSVDILSVGGSHSMQRYRQSEPVYSTNDDNEASAASDSASNSFFRQVGDPILPALKLSTQFFDSTDDIYAQLNRVELGYGSLGVSYSQNILNEQDDELSLENTLLHYRMSFGNNFSWDLAYGRGKMNGNQSHKGDVFAMPIRLRVNHYLHAEFYPIWSSYNGGSISERQFSLNYHYQYVGITLGYKKWSAGPTTIDGFFSGLYVSF</sequence>
<dbReference type="OrthoDB" id="9843364at2"/>
<keyword evidence="3" id="KW-1185">Reference proteome</keyword>
<name>Q1MZE9_9GAMM</name>
<dbReference type="EMBL" id="AAQH01000019">
    <property type="protein sequence ID" value="EAT11317.1"/>
    <property type="molecule type" value="Genomic_DNA"/>
</dbReference>
<comment type="caution">
    <text evidence="2">The sequence shown here is derived from an EMBL/GenBank/DDBJ whole genome shotgun (WGS) entry which is preliminary data.</text>
</comment>
<dbReference type="RefSeq" id="WP_007018574.1">
    <property type="nucleotide sequence ID" value="NZ_CH724117.1"/>
</dbReference>
<accession>Q1MZE9</accession>
<evidence type="ECO:0000313" key="3">
    <source>
        <dbReference type="Proteomes" id="UP000004263"/>
    </source>
</evidence>
<protein>
    <submittedName>
        <fullName evidence="2">Uncharacterized protein</fullName>
    </submittedName>
</protein>
<dbReference type="HOGENOM" id="CLU_942216_0_0_6"/>
<gene>
    <name evidence="2" type="ORF">RED65_12857</name>
</gene>